<evidence type="ECO:0000313" key="1">
    <source>
        <dbReference type="EMBL" id="KAK2872199.1"/>
    </source>
</evidence>
<sequence length="70" mass="7686">MLEVLTSAFLQCTLGQTHSADTQSLLSKPHIRPQTSPCLHFSDADGDCFRSEHHHDIVCVLFVSEISSGC</sequence>
<dbReference type="EMBL" id="JAUYZG010000022">
    <property type="protein sequence ID" value="KAK2872199.1"/>
    <property type="molecule type" value="Genomic_DNA"/>
</dbReference>
<comment type="caution">
    <text evidence="1">The sequence shown here is derived from an EMBL/GenBank/DDBJ whole genome shotgun (WGS) entry which is preliminary data.</text>
</comment>
<organism evidence="1 2">
    <name type="scientific">Cirrhinus molitorella</name>
    <name type="common">mud carp</name>
    <dbReference type="NCBI Taxonomy" id="172907"/>
    <lineage>
        <taxon>Eukaryota</taxon>
        <taxon>Metazoa</taxon>
        <taxon>Chordata</taxon>
        <taxon>Craniata</taxon>
        <taxon>Vertebrata</taxon>
        <taxon>Euteleostomi</taxon>
        <taxon>Actinopterygii</taxon>
        <taxon>Neopterygii</taxon>
        <taxon>Teleostei</taxon>
        <taxon>Ostariophysi</taxon>
        <taxon>Cypriniformes</taxon>
        <taxon>Cyprinidae</taxon>
        <taxon>Labeoninae</taxon>
        <taxon>Labeonini</taxon>
        <taxon>Cirrhinus</taxon>
    </lineage>
</organism>
<protein>
    <submittedName>
        <fullName evidence="1">Uncharacterized protein</fullName>
    </submittedName>
</protein>
<name>A0AA88P796_9TELE</name>
<keyword evidence="2" id="KW-1185">Reference proteome</keyword>
<dbReference type="Proteomes" id="UP001187343">
    <property type="component" value="Unassembled WGS sequence"/>
</dbReference>
<dbReference type="AlphaFoldDB" id="A0AA88P796"/>
<evidence type="ECO:0000313" key="2">
    <source>
        <dbReference type="Proteomes" id="UP001187343"/>
    </source>
</evidence>
<accession>A0AA88P796</accession>
<proteinExistence type="predicted"/>
<reference evidence="1" key="1">
    <citation type="submission" date="2023-08" db="EMBL/GenBank/DDBJ databases">
        <title>Chromosome-level Genome Assembly of mud carp (Cirrhinus molitorella).</title>
        <authorList>
            <person name="Liu H."/>
        </authorList>
    </citation>
    <scope>NUCLEOTIDE SEQUENCE</scope>
    <source>
        <strain evidence="1">Prfri</strain>
        <tissue evidence="1">Muscle</tissue>
    </source>
</reference>
<gene>
    <name evidence="1" type="ORF">Q8A67_022096</name>
</gene>